<dbReference type="PANTHER" id="PTHR30469:SF15">
    <property type="entry name" value="HLYD FAMILY OF SECRETION PROTEINS"/>
    <property type="match status" value="1"/>
</dbReference>
<evidence type="ECO:0000256" key="3">
    <source>
        <dbReference type="SAM" id="SignalP"/>
    </source>
</evidence>
<feature type="signal peptide" evidence="3">
    <location>
        <begin position="1"/>
        <end position="23"/>
    </location>
</feature>
<dbReference type="Pfam" id="PF25989">
    <property type="entry name" value="YknX_C"/>
    <property type="match status" value="1"/>
</dbReference>
<dbReference type="Gene3D" id="2.40.50.100">
    <property type="match status" value="1"/>
</dbReference>
<keyword evidence="7" id="KW-1185">Reference proteome</keyword>
<keyword evidence="3" id="KW-0732">Signal</keyword>
<feature type="chain" id="PRO_5045867070" evidence="3">
    <location>
        <begin position="24"/>
        <end position="359"/>
    </location>
</feature>
<evidence type="ECO:0000313" key="6">
    <source>
        <dbReference type="EMBL" id="GAA0857346.1"/>
    </source>
</evidence>
<keyword evidence="2" id="KW-0175">Coiled coil</keyword>
<dbReference type="EMBL" id="BAAAFD010000006">
    <property type="protein sequence ID" value="GAA0857346.1"/>
    <property type="molecule type" value="Genomic_DNA"/>
</dbReference>
<reference evidence="7" key="1">
    <citation type="journal article" date="2019" name="Int. J. Syst. Evol. Microbiol.">
        <title>The Global Catalogue of Microorganisms (GCM) 10K type strain sequencing project: providing services to taxonomists for standard genome sequencing and annotation.</title>
        <authorList>
            <consortium name="The Broad Institute Genomics Platform"/>
            <consortium name="The Broad Institute Genome Sequencing Center for Infectious Disease"/>
            <person name="Wu L."/>
            <person name="Ma J."/>
        </authorList>
    </citation>
    <scope>NUCLEOTIDE SEQUENCE [LARGE SCALE GENOMIC DNA]</scope>
    <source>
        <strain evidence="7">JCM 15896</strain>
    </source>
</reference>
<dbReference type="Gene3D" id="1.10.287.470">
    <property type="entry name" value="Helix hairpin bin"/>
    <property type="match status" value="1"/>
</dbReference>
<protein>
    <submittedName>
        <fullName evidence="6">Efflux RND transporter periplasmic adaptor subunit</fullName>
    </submittedName>
</protein>
<comment type="similarity">
    <text evidence="1">Belongs to the membrane fusion protein (MFP) (TC 8.A.1) family.</text>
</comment>
<accession>A0ABP3WVN6</accession>
<dbReference type="NCBIfam" id="TIGR01730">
    <property type="entry name" value="RND_mfp"/>
    <property type="match status" value="1"/>
</dbReference>
<dbReference type="InterPro" id="IPR058647">
    <property type="entry name" value="BSH_CzcB-like"/>
</dbReference>
<dbReference type="Pfam" id="PF25973">
    <property type="entry name" value="BSH_CzcB"/>
    <property type="match status" value="1"/>
</dbReference>
<dbReference type="Gene3D" id="2.40.420.20">
    <property type="match status" value="1"/>
</dbReference>
<sequence length="359" mass="39230">MRHRLINATVVVAIIAVSFNSLAQQAPQEPPAALVEAEAVRTELIAQQIWVPGTVVSRTDSSLASEVPGRITWLADVGDLVEAGDVLAKVDDHMLQLDYEQNQANIAIWEARVNLLSRKQKRFSSMAEQANTSKDQLDEVVAELEIAQQELNQAKVDKRLTEYKLAQSEIKAPFKAMVVERIQSPGEYIAVGQSLLRIVDMANVEASIKAPLSAVPFIQHGLTVMVRSGDKQSSHPIRTIVPVGNSRSRMMEIRVQLQPGDFAIGSAVRVALPHSESHQGLTVPRDALVLRKSGAFVYQVTDNNTAKQIAVKTGIGMGDRIEVVGDINAQSPVITRGAERLSEGQKIRYAEPTQQLANI</sequence>
<evidence type="ECO:0000259" key="4">
    <source>
        <dbReference type="Pfam" id="PF25973"/>
    </source>
</evidence>
<gene>
    <name evidence="6" type="ORF">GCM10009114_22770</name>
</gene>
<dbReference type="InterPro" id="IPR058637">
    <property type="entry name" value="YknX-like_C"/>
</dbReference>
<dbReference type="RefSeq" id="WP_343860042.1">
    <property type="nucleotide sequence ID" value="NZ_BAAAFD010000006.1"/>
</dbReference>
<proteinExistence type="inferred from homology"/>
<evidence type="ECO:0000259" key="5">
    <source>
        <dbReference type="Pfam" id="PF25989"/>
    </source>
</evidence>
<dbReference type="Proteomes" id="UP001500359">
    <property type="component" value="Unassembled WGS sequence"/>
</dbReference>
<evidence type="ECO:0000256" key="2">
    <source>
        <dbReference type="SAM" id="Coils"/>
    </source>
</evidence>
<dbReference type="SUPFAM" id="SSF111369">
    <property type="entry name" value="HlyD-like secretion proteins"/>
    <property type="match status" value="1"/>
</dbReference>
<feature type="domain" description="CzcB-like barrel-sandwich hybrid" evidence="4">
    <location>
        <begin position="65"/>
        <end position="200"/>
    </location>
</feature>
<comment type="caution">
    <text evidence="6">The sequence shown here is derived from an EMBL/GenBank/DDBJ whole genome shotgun (WGS) entry which is preliminary data.</text>
</comment>
<evidence type="ECO:0000256" key="1">
    <source>
        <dbReference type="ARBA" id="ARBA00009477"/>
    </source>
</evidence>
<dbReference type="PANTHER" id="PTHR30469">
    <property type="entry name" value="MULTIDRUG RESISTANCE PROTEIN MDTA"/>
    <property type="match status" value="1"/>
</dbReference>
<organism evidence="6 7">
    <name type="scientific">Aliiglaciecola litoralis</name>
    <dbReference type="NCBI Taxonomy" id="582857"/>
    <lineage>
        <taxon>Bacteria</taxon>
        <taxon>Pseudomonadati</taxon>
        <taxon>Pseudomonadota</taxon>
        <taxon>Gammaproteobacteria</taxon>
        <taxon>Alteromonadales</taxon>
        <taxon>Alteromonadaceae</taxon>
        <taxon>Aliiglaciecola</taxon>
    </lineage>
</organism>
<dbReference type="Gene3D" id="2.40.30.170">
    <property type="match status" value="1"/>
</dbReference>
<name>A0ABP3WVN6_9ALTE</name>
<feature type="domain" description="YknX-like C-terminal permuted SH3-like" evidence="5">
    <location>
        <begin position="280"/>
        <end position="348"/>
    </location>
</feature>
<feature type="coiled-coil region" evidence="2">
    <location>
        <begin position="127"/>
        <end position="157"/>
    </location>
</feature>
<evidence type="ECO:0000313" key="7">
    <source>
        <dbReference type="Proteomes" id="UP001500359"/>
    </source>
</evidence>
<dbReference type="InterPro" id="IPR006143">
    <property type="entry name" value="RND_pump_MFP"/>
</dbReference>